<reference evidence="1 3" key="2">
    <citation type="journal article" date="2013" name="Nature">
        <title>Insights into bilaterian evolution from three spiralian genomes.</title>
        <authorList>
            <person name="Simakov O."/>
            <person name="Marletaz F."/>
            <person name="Cho S.J."/>
            <person name="Edsinger-Gonzales E."/>
            <person name="Havlak P."/>
            <person name="Hellsten U."/>
            <person name="Kuo D.H."/>
            <person name="Larsson T."/>
            <person name="Lv J."/>
            <person name="Arendt D."/>
            <person name="Savage R."/>
            <person name="Osoegawa K."/>
            <person name="de Jong P."/>
            <person name="Grimwood J."/>
            <person name="Chapman J.A."/>
            <person name="Shapiro H."/>
            <person name="Aerts A."/>
            <person name="Otillar R.P."/>
            <person name="Terry A.Y."/>
            <person name="Boore J.L."/>
            <person name="Grigoriev I.V."/>
            <person name="Lindberg D.R."/>
            <person name="Seaver E.C."/>
            <person name="Weisblat D.A."/>
            <person name="Putnam N.H."/>
            <person name="Rokhsar D.S."/>
        </authorList>
    </citation>
    <scope>NUCLEOTIDE SEQUENCE</scope>
    <source>
        <strain evidence="1 3">I ESC-2004</strain>
    </source>
</reference>
<feature type="non-terminal residue" evidence="1">
    <location>
        <position position="1"/>
    </location>
</feature>
<gene>
    <name evidence="1" type="ORF">CAPTEDRAFT_205667</name>
</gene>
<name>R7T9F4_CAPTE</name>
<dbReference type="OrthoDB" id="9802488at2759"/>
<dbReference type="EnsemblMetazoa" id="CapteT205667">
    <property type="protein sequence ID" value="CapteP205667"/>
    <property type="gene ID" value="CapteG205667"/>
</dbReference>
<dbReference type="EMBL" id="AMQN01014408">
    <property type="status" value="NOT_ANNOTATED_CDS"/>
    <property type="molecule type" value="Genomic_DNA"/>
</dbReference>
<reference evidence="3" key="1">
    <citation type="submission" date="2012-12" db="EMBL/GenBank/DDBJ databases">
        <authorList>
            <person name="Hellsten U."/>
            <person name="Grimwood J."/>
            <person name="Chapman J.A."/>
            <person name="Shapiro H."/>
            <person name="Aerts A."/>
            <person name="Otillar R.P."/>
            <person name="Terry A.Y."/>
            <person name="Boore J.L."/>
            <person name="Simakov O."/>
            <person name="Marletaz F."/>
            <person name="Cho S.-J."/>
            <person name="Edsinger-Gonzales E."/>
            <person name="Havlak P."/>
            <person name="Kuo D.-H."/>
            <person name="Larsson T."/>
            <person name="Lv J."/>
            <person name="Arendt D."/>
            <person name="Savage R."/>
            <person name="Osoegawa K."/>
            <person name="de Jong P."/>
            <person name="Lindberg D.R."/>
            <person name="Seaver E.C."/>
            <person name="Weisblat D.A."/>
            <person name="Putnam N.H."/>
            <person name="Grigoriev I.V."/>
            <person name="Rokhsar D.S."/>
        </authorList>
    </citation>
    <scope>NUCLEOTIDE SEQUENCE</scope>
    <source>
        <strain evidence="3">I ESC-2004</strain>
    </source>
</reference>
<organism evidence="1">
    <name type="scientific">Capitella teleta</name>
    <name type="common">Polychaete worm</name>
    <dbReference type="NCBI Taxonomy" id="283909"/>
    <lineage>
        <taxon>Eukaryota</taxon>
        <taxon>Metazoa</taxon>
        <taxon>Spiralia</taxon>
        <taxon>Lophotrochozoa</taxon>
        <taxon>Annelida</taxon>
        <taxon>Polychaeta</taxon>
        <taxon>Sedentaria</taxon>
        <taxon>Scolecida</taxon>
        <taxon>Capitellidae</taxon>
        <taxon>Capitella</taxon>
    </lineage>
</organism>
<reference evidence="2" key="3">
    <citation type="submission" date="2015-06" db="UniProtKB">
        <authorList>
            <consortium name="EnsemblMetazoa"/>
        </authorList>
    </citation>
    <scope>IDENTIFICATION</scope>
</reference>
<dbReference type="Proteomes" id="UP000014760">
    <property type="component" value="Unassembled WGS sequence"/>
</dbReference>
<accession>R7T9F4</accession>
<sequence>EYWINEDDDKEPDSDDDCDCDLELLWPPAVTTLGLLSQATRTEGVKIKTWMIIEGTVSTVVVVIVVIMTGANAVASTSEMDDRDSQAHRQAVHEYHNNIVNACIKAAEATIPHTKRRGRAGWKRHAEPQKKNAILWNKIWKESGSPNTRIIHSIRKKTRAEYRRASQWVVRNEEKLKADKRTDKLHSRDFWTEIQRMQRKHTSTTTEMDGESEEDAIRELFVGKYEELYNSVPYDREEMGDILTTLNSRVNEQCKQGKCYDDHKVSVGDVHKAIRSLKHSKSDANNLLSSNHFKNACNELHWHISLLLQLLLNHSFAPMTMLTSVLIPIPKNRKKSLSENRLTANNAITTVCISTC</sequence>
<evidence type="ECO:0000313" key="2">
    <source>
        <dbReference type="EnsemblMetazoa" id="CapteP205667"/>
    </source>
</evidence>
<dbReference type="AlphaFoldDB" id="R7T9F4"/>
<evidence type="ECO:0000313" key="3">
    <source>
        <dbReference type="Proteomes" id="UP000014760"/>
    </source>
</evidence>
<keyword evidence="3" id="KW-1185">Reference proteome</keyword>
<proteinExistence type="predicted"/>
<evidence type="ECO:0000313" key="1">
    <source>
        <dbReference type="EMBL" id="ELT90358.1"/>
    </source>
</evidence>
<dbReference type="EMBL" id="KB310954">
    <property type="protein sequence ID" value="ELT90358.1"/>
    <property type="molecule type" value="Genomic_DNA"/>
</dbReference>
<protein>
    <submittedName>
        <fullName evidence="1 2">Uncharacterized protein</fullName>
    </submittedName>
</protein>
<dbReference type="HOGENOM" id="CLU_038004_1_1_1"/>
<dbReference type="EMBL" id="AMQN01014407">
    <property type="status" value="NOT_ANNOTATED_CDS"/>
    <property type="molecule type" value="Genomic_DNA"/>
</dbReference>